<dbReference type="Pfam" id="PF01565">
    <property type="entry name" value="FAD_binding_4"/>
    <property type="match status" value="1"/>
</dbReference>
<dbReference type="GO" id="GO:0071555">
    <property type="term" value="P:cell wall organization"/>
    <property type="evidence" value="ECO:0007669"/>
    <property type="project" value="UniProtKB-KW"/>
</dbReference>
<dbReference type="InterPro" id="IPR006094">
    <property type="entry name" value="Oxid_FAD_bind_N"/>
</dbReference>
<evidence type="ECO:0000256" key="9">
    <source>
        <dbReference type="ARBA" id="ARBA00022857"/>
    </source>
</evidence>
<evidence type="ECO:0000313" key="18">
    <source>
        <dbReference type="EMBL" id="PWE85560.1"/>
    </source>
</evidence>
<dbReference type="GO" id="GO:0008762">
    <property type="term" value="F:UDP-N-acetylmuramate dehydrogenase activity"/>
    <property type="evidence" value="ECO:0007669"/>
    <property type="project" value="UniProtKB-UniRule"/>
</dbReference>
<evidence type="ECO:0000256" key="11">
    <source>
        <dbReference type="ARBA" id="ARBA00022984"/>
    </source>
</evidence>
<evidence type="ECO:0000256" key="13">
    <source>
        <dbReference type="ARBA" id="ARBA00023306"/>
    </source>
</evidence>
<accession>A0A2V1JLP1</accession>
<organism evidence="18 19">
    <name type="scientific">Eubacterium ramulus</name>
    <dbReference type="NCBI Taxonomy" id="39490"/>
    <lineage>
        <taxon>Bacteria</taxon>
        <taxon>Bacillati</taxon>
        <taxon>Bacillota</taxon>
        <taxon>Clostridia</taxon>
        <taxon>Eubacteriales</taxon>
        <taxon>Eubacteriaceae</taxon>
        <taxon>Eubacterium</taxon>
    </lineage>
</organism>
<evidence type="ECO:0000256" key="8">
    <source>
        <dbReference type="ARBA" id="ARBA00022827"/>
    </source>
</evidence>
<dbReference type="OrthoDB" id="9804753at2"/>
<proteinExistence type="inferred from homology"/>
<dbReference type="Gene3D" id="3.90.78.10">
    <property type="entry name" value="UDP-N-acetylenolpyruvoylglucosamine reductase, C-terminal domain"/>
    <property type="match status" value="1"/>
</dbReference>
<keyword evidence="6 16" id="KW-0132">Cell division</keyword>
<dbReference type="GO" id="GO:0051301">
    <property type="term" value="P:cell division"/>
    <property type="evidence" value="ECO:0007669"/>
    <property type="project" value="UniProtKB-KW"/>
</dbReference>
<keyword evidence="19" id="KW-1185">Reference proteome</keyword>
<comment type="function">
    <text evidence="2 16">Cell wall formation.</text>
</comment>
<comment type="pathway">
    <text evidence="4 16">Cell wall biogenesis; peptidoglycan biosynthesis.</text>
</comment>
<keyword evidence="12 16" id="KW-0560">Oxidoreductase</keyword>
<keyword evidence="9 16" id="KW-0521">NADP</keyword>
<comment type="caution">
    <text evidence="18">The sequence shown here is derived from an EMBL/GenBank/DDBJ whole genome shotgun (WGS) entry which is preliminary data.</text>
</comment>
<dbReference type="NCBIfam" id="NF010480">
    <property type="entry name" value="PRK13905.1"/>
    <property type="match status" value="1"/>
</dbReference>
<feature type="active site" evidence="16">
    <location>
        <position position="295"/>
    </location>
</feature>
<dbReference type="NCBIfam" id="TIGR00179">
    <property type="entry name" value="murB"/>
    <property type="match status" value="1"/>
</dbReference>
<comment type="similarity">
    <text evidence="16">Belongs to the MurB family.</text>
</comment>
<reference evidence="18 19" key="1">
    <citation type="submission" date="2014-09" db="EMBL/GenBank/DDBJ databases">
        <title>Butyrate-producing bacteria isolated from human gut.</title>
        <authorList>
            <person name="Zhang Q."/>
            <person name="Zhao L."/>
        </authorList>
    </citation>
    <scope>NUCLEOTIDE SEQUENCE [LARGE SCALE GENOMIC DNA]</scope>
    <source>
        <strain evidence="18 19">21</strain>
    </source>
</reference>
<dbReference type="PROSITE" id="PS51387">
    <property type="entry name" value="FAD_PCMH"/>
    <property type="match status" value="1"/>
</dbReference>
<dbReference type="PANTHER" id="PTHR21071:SF4">
    <property type="entry name" value="UDP-N-ACETYLENOLPYRUVOYLGLUCOSAMINE REDUCTASE"/>
    <property type="match status" value="1"/>
</dbReference>
<protein>
    <recommendedName>
        <fullName evidence="16">UDP-N-acetylenolpyruvoylglucosamine reductase</fullName>
        <ecNumber evidence="16">1.3.1.98</ecNumber>
    </recommendedName>
    <alternativeName>
        <fullName evidence="16">UDP-N-acetylmuramate dehydrogenase</fullName>
    </alternativeName>
</protein>
<dbReference type="PANTHER" id="PTHR21071">
    <property type="entry name" value="UDP-N-ACETYLENOLPYRUVOYLGLUCOSAMINE REDUCTASE"/>
    <property type="match status" value="1"/>
</dbReference>
<gene>
    <name evidence="16" type="primary">murB</name>
    <name evidence="18" type="ORF">LG34_15160</name>
</gene>
<evidence type="ECO:0000256" key="1">
    <source>
        <dbReference type="ARBA" id="ARBA00001974"/>
    </source>
</evidence>
<feature type="active site" description="Proton donor" evidence="16">
    <location>
        <position position="225"/>
    </location>
</feature>
<dbReference type="EC" id="1.3.1.98" evidence="16"/>
<dbReference type="GO" id="GO:0009252">
    <property type="term" value="P:peptidoglycan biosynthetic process"/>
    <property type="evidence" value="ECO:0007669"/>
    <property type="project" value="UniProtKB-UniRule"/>
</dbReference>
<keyword evidence="8 16" id="KW-0274">FAD</keyword>
<sequence length="302" mass="32353">MKKEIYETLCQICGSEQVFCEESMSRHTTFRTGGPADILVTPKAEQISEILALCKEKQIPWTVIGNGSNLLVGDGGIRGVVLEIGKQMSEISIEGTKITAGAGAMLSAIASKAAAQELTGLEFASGIPGSLGGAVVMNAGAYGGEMKDVLTEVTVLTPEGTFLTLPVAELDLSYRHSIIPERGYLVVSAVLELHPGKAEEIRAVMEDLKEKRVSKQPLEYPSAGSTFKRPEGYFAGKLIQDAGLRGFQVGGAQVSEKHCGFVINRDHATSADICNLMNQVSEIVFEKFGVRLEAEVKKIGEF</sequence>
<evidence type="ECO:0000256" key="4">
    <source>
        <dbReference type="ARBA" id="ARBA00004752"/>
    </source>
</evidence>
<keyword evidence="11 16" id="KW-0573">Peptidoglycan synthesis</keyword>
<dbReference type="GO" id="GO:0005829">
    <property type="term" value="C:cytosol"/>
    <property type="evidence" value="ECO:0007669"/>
    <property type="project" value="TreeGrafter"/>
</dbReference>
<keyword evidence="7 16" id="KW-0285">Flavoprotein</keyword>
<dbReference type="InterPro" id="IPR011601">
    <property type="entry name" value="MurB_C"/>
</dbReference>
<comment type="subcellular location">
    <subcellularLocation>
        <location evidence="3 16">Cytoplasm</location>
    </subcellularLocation>
</comment>
<evidence type="ECO:0000256" key="14">
    <source>
        <dbReference type="ARBA" id="ARBA00023316"/>
    </source>
</evidence>
<comment type="catalytic activity">
    <reaction evidence="15 16">
        <text>UDP-N-acetyl-alpha-D-muramate + NADP(+) = UDP-N-acetyl-3-O-(1-carboxyvinyl)-alpha-D-glucosamine + NADPH + H(+)</text>
        <dbReference type="Rhea" id="RHEA:12248"/>
        <dbReference type="ChEBI" id="CHEBI:15378"/>
        <dbReference type="ChEBI" id="CHEBI:57783"/>
        <dbReference type="ChEBI" id="CHEBI:58349"/>
        <dbReference type="ChEBI" id="CHEBI:68483"/>
        <dbReference type="ChEBI" id="CHEBI:70757"/>
        <dbReference type="EC" id="1.3.1.98"/>
    </reaction>
</comment>
<evidence type="ECO:0000256" key="16">
    <source>
        <dbReference type="HAMAP-Rule" id="MF_00037"/>
    </source>
</evidence>
<comment type="cofactor">
    <cofactor evidence="1 16">
        <name>FAD</name>
        <dbReference type="ChEBI" id="CHEBI:57692"/>
    </cofactor>
</comment>
<dbReference type="Pfam" id="PF02873">
    <property type="entry name" value="MurB_C"/>
    <property type="match status" value="1"/>
</dbReference>
<feature type="active site" evidence="16">
    <location>
        <position position="175"/>
    </location>
</feature>
<dbReference type="InterPro" id="IPR036318">
    <property type="entry name" value="FAD-bd_PCMH-like_sf"/>
</dbReference>
<dbReference type="GO" id="GO:0008360">
    <property type="term" value="P:regulation of cell shape"/>
    <property type="evidence" value="ECO:0007669"/>
    <property type="project" value="UniProtKB-KW"/>
</dbReference>
<evidence type="ECO:0000256" key="12">
    <source>
        <dbReference type="ARBA" id="ARBA00023002"/>
    </source>
</evidence>
<dbReference type="UniPathway" id="UPA00219"/>
<evidence type="ECO:0000256" key="3">
    <source>
        <dbReference type="ARBA" id="ARBA00004496"/>
    </source>
</evidence>
<feature type="domain" description="FAD-binding PCMH-type" evidence="17">
    <location>
        <begin position="31"/>
        <end position="196"/>
    </location>
</feature>
<evidence type="ECO:0000313" key="19">
    <source>
        <dbReference type="Proteomes" id="UP000245288"/>
    </source>
</evidence>
<evidence type="ECO:0000256" key="5">
    <source>
        <dbReference type="ARBA" id="ARBA00022490"/>
    </source>
</evidence>
<dbReference type="SUPFAM" id="SSF56194">
    <property type="entry name" value="Uridine diphospho-N-Acetylenolpyruvylglucosamine reductase, MurB, C-terminal domain"/>
    <property type="match status" value="1"/>
</dbReference>
<name>A0A2V1JLP1_EUBRA</name>
<dbReference type="Proteomes" id="UP000245288">
    <property type="component" value="Unassembled WGS sequence"/>
</dbReference>
<dbReference type="SUPFAM" id="SSF56176">
    <property type="entry name" value="FAD-binding/transporter-associated domain-like"/>
    <property type="match status" value="1"/>
</dbReference>
<dbReference type="Gene3D" id="3.30.43.10">
    <property type="entry name" value="Uridine Diphospho-n-acetylenolpyruvylglucosamine Reductase, domain 2"/>
    <property type="match status" value="1"/>
</dbReference>
<keyword evidence="10 16" id="KW-0133">Cell shape</keyword>
<dbReference type="InterPro" id="IPR016169">
    <property type="entry name" value="FAD-bd_PCMH_sub2"/>
</dbReference>
<dbReference type="GO" id="GO:0071949">
    <property type="term" value="F:FAD binding"/>
    <property type="evidence" value="ECO:0007669"/>
    <property type="project" value="InterPro"/>
</dbReference>
<evidence type="ECO:0000259" key="17">
    <source>
        <dbReference type="PROSITE" id="PS51387"/>
    </source>
</evidence>
<dbReference type="InterPro" id="IPR016167">
    <property type="entry name" value="FAD-bd_PCMH_sub1"/>
</dbReference>
<dbReference type="HAMAP" id="MF_00037">
    <property type="entry name" value="MurB"/>
    <property type="match status" value="1"/>
</dbReference>
<evidence type="ECO:0000256" key="15">
    <source>
        <dbReference type="ARBA" id="ARBA00048914"/>
    </source>
</evidence>
<keyword evidence="14 16" id="KW-0961">Cell wall biogenesis/degradation</keyword>
<dbReference type="InterPro" id="IPR003170">
    <property type="entry name" value="MurB"/>
</dbReference>
<dbReference type="Gene3D" id="3.30.465.10">
    <property type="match status" value="1"/>
</dbReference>
<dbReference type="AlphaFoldDB" id="A0A2V1JLP1"/>
<dbReference type="InterPro" id="IPR016166">
    <property type="entry name" value="FAD-bd_PCMH"/>
</dbReference>
<keyword evidence="5 16" id="KW-0963">Cytoplasm</keyword>
<evidence type="ECO:0000256" key="7">
    <source>
        <dbReference type="ARBA" id="ARBA00022630"/>
    </source>
</evidence>
<dbReference type="InterPro" id="IPR036635">
    <property type="entry name" value="MurB_C_sf"/>
</dbReference>
<evidence type="ECO:0000256" key="10">
    <source>
        <dbReference type="ARBA" id="ARBA00022960"/>
    </source>
</evidence>
<dbReference type="RefSeq" id="WP_109216713.1">
    <property type="nucleotide sequence ID" value="NZ_CAJLEE010000085.1"/>
</dbReference>
<evidence type="ECO:0000256" key="2">
    <source>
        <dbReference type="ARBA" id="ARBA00003921"/>
    </source>
</evidence>
<dbReference type="EMBL" id="JRFU01000179">
    <property type="protein sequence ID" value="PWE85560.1"/>
    <property type="molecule type" value="Genomic_DNA"/>
</dbReference>
<evidence type="ECO:0000256" key="6">
    <source>
        <dbReference type="ARBA" id="ARBA00022618"/>
    </source>
</evidence>
<keyword evidence="13 16" id="KW-0131">Cell cycle</keyword>